<dbReference type="AlphaFoldDB" id="A0A9X3CJ08"/>
<keyword evidence="2" id="KW-0813">Transport</keyword>
<proteinExistence type="predicted"/>
<evidence type="ECO:0000256" key="9">
    <source>
        <dbReference type="SAM" id="Phobius"/>
    </source>
</evidence>
<evidence type="ECO:0000256" key="2">
    <source>
        <dbReference type="ARBA" id="ARBA00022448"/>
    </source>
</evidence>
<evidence type="ECO:0008006" key="12">
    <source>
        <dbReference type="Google" id="ProtNLM"/>
    </source>
</evidence>
<accession>A0A9X3CJ08</accession>
<evidence type="ECO:0000256" key="1">
    <source>
        <dbReference type="ARBA" id="ARBA00004429"/>
    </source>
</evidence>
<sequence>MMKNFNVVNNSRIITGSSVIFGSSVGIGLIILPILAAKVWFSGVLILLIMTMYISYEASRHQLLLIEANPNSDLRAIIKSNLGIQVLRVVDGLVVFSLILLIYAFTSIISSSVVGILDIGGQQWWFAFILCVGFACLLWVDERCISWLMRSANLILFGTMLYLMINECPSIELMMRSSLDIQPLALIELVPVFFAVGFGFQQVLFNITRLHKCCCYSTLKSIQIGVMLIF</sequence>
<dbReference type="GO" id="GO:0003333">
    <property type="term" value="P:amino acid transmembrane transport"/>
    <property type="evidence" value="ECO:0007669"/>
    <property type="project" value="InterPro"/>
</dbReference>
<evidence type="ECO:0000256" key="4">
    <source>
        <dbReference type="ARBA" id="ARBA00022519"/>
    </source>
</evidence>
<keyword evidence="6" id="KW-0029">Amino-acid transport</keyword>
<organism evidence="10 11">
    <name type="scientific">Vibrio paucivorans</name>
    <dbReference type="NCBI Taxonomy" id="2829489"/>
    <lineage>
        <taxon>Bacteria</taxon>
        <taxon>Pseudomonadati</taxon>
        <taxon>Pseudomonadota</taxon>
        <taxon>Gammaproteobacteria</taxon>
        <taxon>Vibrionales</taxon>
        <taxon>Vibrionaceae</taxon>
        <taxon>Vibrio</taxon>
    </lineage>
</organism>
<keyword evidence="7 9" id="KW-1133">Transmembrane helix</keyword>
<dbReference type="RefSeq" id="WP_265689775.1">
    <property type="nucleotide sequence ID" value="NZ_JAKRRX010000372.1"/>
</dbReference>
<name>A0A9X3CJ08_9VIBR</name>
<dbReference type="InterPro" id="IPR013059">
    <property type="entry name" value="Trp_tyr_transpt"/>
</dbReference>
<comment type="caution">
    <text evidence="10">The sequence shown here is derived from an EMBL/GenBank/DDBJ whole genome shotgun (WGS) entry which is preliminary data.</text>
</comment>
<feature type="transmembrane region" description="Helical" evidence="9">
    <location>
        <begin position="93"/>
        <end position="117"/>
    </location>
</feature>
<evidence type="ECO:0000313" key="11">
    <source>
        <dbReference type="Proteomes" id="UP001155586"/>
    </source>
</evidence>
<dbReference type="InterPro" id="IPR018227">
    <property type="entry name" value="Amino_acid_transport_2"/>
</dbReference>
<keyword evidence="4" id="KW-0997">Cell inner membrane</keyword>
<evidence type="ECO:0000256" key="6">
    <source>
        <dbReference type="ARBA" id="ARBA00022970"/>
    </source>
</evidence>
<dbReference type="PANTHER" id="PTHR46997">
    <property type="entry name" value="LOW AFFINITY TRYPTOPHAN PERMEASE-RELATED"/>
    <property type="match status" value="1"/>
</dbReference>
<feature type="transmembrane region" description="Helical" evidence="9">
    <location>
        <begin position="39"/>
        <end position="56"/>
    </location>
</feature>
<evidence type="ECO:0000256" key="3">
    <source>
        <dbReference type="ARBA" id="ARBA00022475"/>
    </source>
</evidence>
<gene>
    <name evidence="10" type="ORF">MD483_23255</name>
</gene>
<dbReference type="Pfam" id="PF03222">
    <property type="entry name" value="Trp_Tyr_perm"/>
    <property type="match status" value="1"/>
</dbReference>
<dbReference type="PANTHER" id="PTHR46997:SF2">
    <property type="entry name" value="TYROSINE-SPECIFIC TRANSPORT SYSTEM"/>
    <property type="match status" value="1"/>
</dbReference>
<feature type="transmembrane region" description="Helical" evidence="9">
    <location>
        <begin position="185"/>
        <end position="205"/>
    </location>
</feature>
<evidence type="ECO:0000256" key="8">
    <source>
        <dbReference type="ARBA" id="ARBA00023136"/>
    </source>
</evidence>
<feature type="transmembrane region" description="Helical" evidence="9">
    <location>
        <begin position="12"/>
        <end position="33"/>
    </location>
</feature>
<dbReference type="Proteomes" id="UP001155586">
    <property type="component" value="Unassembled WGS sequence"/>
</dbReference>
<keyword evidence="3" id="KW-1003">Cell membrane</keyword>
<evidence type="ECO:0000256" key="7">
    <source>
        <dbReference type="ARBA" id="ARBA00022989"/>
    </source>
</evidence>
<keyword evidence="11" id="KW-1185">Reference proteome</keyword>
<feature type="non-terminal residue" evidence="10">
    <location>
        <position position="230"/>
    </location>
</feature>
<feature type="transmembrane region" description="Helical" evidence="9">
    <location>
        <begin position="123"/>
        <end position="140"/>
    </location>
</feature>
<reference evidence="10" key="1">
    <citation type="submission" date="2022-02" db="EMBL/GenBank/DDBJ databases">
        <title>Vibrio sp. nov., a new bacterium isolated from Bohai sea, China.</title>
        <authorList>
            <person name="Yuan Y."/>
        </authorList>
    </citation>
    <scope>NUCLEOTIDE SEQUENCE</scope>
    <source>
        <strain evidence="10">DBSS07</strain>
    </source>
</reference>
<evidence type="ECO:0000313" key="10">
    <source>
        <dbReference type="EMBL" id="MCW8336724.1"/>
    </source>
</evidence>
<feature type="transmembrane region" description="Helical" evidence="9">
    <location>
        <begin position="147"/>
        <end position="165"/>
    </location>
</feature>
<dbReference type="EMBL" id="JAKRRX010000372">
    <property type="protein sequence ID" value="MCW8336724.1"/>
    <property type="molecule type" value="Genomic_DNA"/>
</dbReference>
<keyword evidence="8 9" id="KW-0472">Membrane</keyword>
<dbReference type="GO" id="GO:0005886">
    <property type="term" value="C:plasma membrane"/>
    <property type="evidence" value="ECO:0007669"/>
    <property type="project" value="UniProtKB-SubCell"/>
</dbReference>
<comment type="subcellular location">
    <subcellularLocation>
        <location evidence="1">Cell inner membrane</location>
        <topology evidence="1">Multi-pass membrane protein</topology>
    </subcellularLocation>
</comment>
<evidence type="ECO:0000256" key="5">
    <source>
        <dbReference type="ARBA" id="ARBA00022692"/>
    </source>
</evidence>
<dbReference type="GO" id="GO:0015173">
    <property type="term" value="F:aromatic amino acid transmembrane transporter activity"/>
    <property type="evidence" value="ECO:0007669"/>
    <property type="project" value="InterPro"/>
</dbReference>
<keyword evidence="5 9" id="KW-0812">Transmembrane</keyword>
<protein>
    <recommendedName>
        <fullName evidence="12">Transporter</fullName>
    </recommendedName>
</protein>